<feature type="domain" description="Mannose-6-phosphate isomerase type II C-terminal" evidence="1">
    <location>
        <begin position="14"/>
        <end position="122"/>
    </location>
</feature>
<dbReference type="PANTHER" id="PTHR46390:SF1">
    <property type="entry name" value="MANNOSE-1-PHOSPHATE GUANYLYLTRANSFERASE"/>
    <property type="match status" value="1"/>
</dbReference>
<evidence type="ECO:0000313" key="2">
    <source>
        <dbReference type="EMBL" id="QCQ21907.1"/>
    </source>
</evidence>
<evidence type="ECO:0000259" key="1">
    <source>
        <dbReference type="Pfam" id="PF01050"/>
    </source>
</evidence>
<dbReference type="KEGG" id="dax:FDQ92_06785"/>
<name>A0A4P8L203_9BACT</name>
<dbReference type="RefSeq" id="WP_137423876.1">
    <property type="nucleotide sequence ID" value="NZ_CP040098.1"/>
</dbReference>
<dbReference type="PANTHER" id="PTHR46390">
    <property type="entry name" value="MANNOSE-1-PHOSPHATE GUANYLYLTRANSFERASE"/>
    <property type="match status" value="1"/>
</dbReference>
<dbReference type="GO" id="GO:0004475">
    <property type="term" value="F:mannose-1-phosphate guanylyltransferase (GTP) activity"/>
    <property type="evidence" value="ECO:0007669"/>
    <property type="project" value="TreeGrafter"/>
</dbReference>
<dbReference type="GO" id="GO:0009298">
    <property type="term" value="P:GDP-mannose biosynthetic process"/>
    <property type="evidence" value="ECO:0007669"/>
    <property type="project" value="TreeGrafter"/>
</dbReference>
<reference evidence="2 3" key="1">
    <citation type="submission" date="2019-05" db="EMBL/GenBank/DDBJ databases">
        <title>The Complete Genome Sequence of the n-alkane-degrading Desulfoglaeba alkanexedens ALDC reveals multiple alkylsuccinate synthase gene clusters.</title>
        <authorList>
            <person name="Callaghan A.V."/>
            <person name="Davidova I.A."/>
            <person name="Duncan K.E."/>
            <person name="Morris B."/>
            <person name="McInerney M.J."/>
        </authorList>
    </citation>
    <scope>NUCLEOTIDE SEQUENCE [LARGE SCALE GENOMIC DNA]</scope>
    <source>
        <strain evidence="2 3">ALDC</strain>
    </source>
</reference>
<dbReference type="EMBL" id="CP040098">
    <property type="protein sequence ID" value="QCQ21907.1"/>
    <property type="molecule type" value="Genomic_DNA"/>
</dbReference>
<dbReference type="Proteomes" id="UP000298602">
    <property type="component" value="Chromosome"/>
</dbReference>
<dbReference type="InterPro" id="IPR001538">
    <property type="entry name" value="Man6P_isomerase-2_C"/>
</dbReference>
<proteinExistence type="predicted"/>
<dbReference type="CDD" id="cd02213">
    <property type="entry name" value="cupin_PMI_typeII_C"/>
    <property type="match status" value="1"/>
</dbReference>
<accession>A0A4P8L203</accession>
<dbReference type="SUPFAM" id="SSF51182">
    <property type="entry name" value="RmlC-like cupins"/>
    <property type="match status" value="1"/>
</dbReference>
<evidence type="ECO:0000313" key="3">
    <source>
        <dbReference type="Proteomes" id="UP000298602"/>
    </source>
</evidence>
<dbReference type="OrthoDB" id="9806359at2"/>
<dbReference type="InterPro" id="IPR011051">
    <property type="entry name" value="RmlC_Cupin_sf"/>
</dbReference>
<gene>
    <name evidence="2" type="ORF">FDQ92_06785</name>
</gene>
<dbReference type="GO" id="GO:0005976">
    <property type="term" value="P:polysaccharide metabolic process"/>
    <property type="evidence" value="ECO:0007669"/>
    <property type="project" value="InterPro"/>
</dbReference>
<keyword evidence="3" id="KW-1185">Reference proteome</keyword>
<sequence>MDRYRRLYETIIRQTDREDHRPWGFYEVLLDAPDHKVKRFTVYPGARLNYQRHFRRSKHWYVVSGEAVVTKNGEDIRLKAGQAVDLPAETWHRVRNPGPAHMVFIEVQTGDYFGEDDIERAEGDYGRA</sequence>
<dbReference type="AlphaFoldDB" id="A0A4P8L203"/>
<dbReference type="InterPro" id="IPR014710">
    <property type="entry name" value="RmlC-like_jellyroll"/>
</dbReference>
<reference evidence="2 3" key="2">
    <citation type="submission" date="2019-05" db="EMBL/GenBank/DDBJ databases">
        <authorList>
            <person name="Suflita J.M."/>
            <person name="Marks C.R."/>
        </authorList>
    </citation>
    <scope>NUCLEOTIDE SEQUENCE [LARGE SCALE GENOMIC DNA]</scope>
    <source>
        <strain evidence="2 3">ALDC</strain>
    </source>
</reference>
<dbReference type="Pfam" id="PF01050">
    <property type="entry name" value="MannoseP_isomer"/>
    <property type="match status" value="1"/>
</dbReference>
<dbReference type="InterPro" id="IPR051161">
    <property type="entry name" value="Mannose-6P_isomerase_type2"/>
</dbReference>
<organism evidence="2 3">
    <name type="scientific">Desulfoglaeba alkanexedens ALDC</name>
    <dbReference type="NCBI Taxonomy" id="980445"/>
    <lineage>
        <taxon>Bacteria</taxon>
        <taxon>Pseudomonadati</taxon>
        <taxon>Thermodesulfobacteriota</taxon>
        <taxon>Syntrophobacteria</taxon>
        <taxon>Syntrophobacterales</taxon>
        <taxon>Syntrophobacteraceae</taxon>
        <taxon>Desulfoglaeba</taxon>
    </lineage>
</organism>
<protein>
    <submittedName>
        <fullName evidence="2">Cupin domain-containing protein</fullName>
    </submittedName>
</protein>
<dbReference type="Gene3D" id="2.60.120.10">
    <property type="entry name" value="Jelly Rolls"/>
    <property type="match status" value="1"/>
</dbReference>